<organism evidence="2 3">
    <name type="scientific">Erpetoichthys calabaricus</name>
    <name type="common">Rope fish</name>
    <name type="synonym">Calamoichthys calabaricus</name>
    <dbReference type="NCBI Taxonomy" id="27687"/>
    <lineage>
        <taxon>Eukaryota</taxon>
        <taxon>Metazoa</taxon>
        <taxon>Chordata</taxon>
        <taxon>Craniata</taxon>
        <taxon>Vertebrata</taxon>
        <taxon>Euteleostomi</taxon>
        <taxon>Actinopterygii</taxon>
        <taxon>Polypteriformes</taxon>
        <taxon>Polypteridae</taxon>
        <taxon>Erpetoichthys</taxon>
    </lineage>
</organism>
<dbReference type="Pfam" id="PF02023">
    <property type="entry name" value="SCAN"/>
    <property type="match status" value="1"/>
</dbReference>
<reference evidence="2" key="2">
    <citation type="submission" date="2025-08" db="UniProtKB">
        <authorList>
            <consortium name="Ensembl"/>
        </authorList>
    </citation>
    <scope>IDENTIFICATION</scope>
</reference>
<dbReference type="Gene3D" id="1.10.4020.10">
    <property type="entry name" value="DNA breaking-rejoining enzymes"/>
    <property type="match status" value="1"/>
</dbReference>
<protein>
    <recommendedName>
        <fullName evidence="1">SCAN box domain-containing protein</fullName>
    </recommendedName>
</protein>
<keyword evidence="3" id="KW-1185">Reference proteome</keyword>
<evidence type="ECO:0000313" key="2">
    <source>
        <dbReference type="Ensembl" id="ENSECRP00000009712.1"/>
    </source>
</evidence>
<dbReference type="PROSITE" id="PS50804">
    <property type="entry name" value="SCAN_BOX"/>
    <property type="match status" value="1"/>
</dbReference>
<dbReference type="SUPFAM" id="SSF47353">
    <property type="entry name" value="Retrovirus capsid dimerization domain-like"/>
    <property type="match status" value="1"/>
</dbReference>
<feature type="domain" description="SCAN box" evidence="1">
    <location>
        <begin position="27"/>
        <end position="100"/>
    </location>
</feature>
<proteinExistence type="predicted"/>
<reference evidence="2" key="1">
    <citation type="submission" date="2021-06" db="EMBL/GenBank/DDBJ databases">
        <authorList>
            <consortium name="Wellcome Sanger Institute Data Sharing"/>
        </authorList>
    </citation>
    <scope>NUCLEOTIDE SEQUENCE [LARGE SCALE GENOMIC DNA]</scope>
</reference>
<dbReference type="Ensembl" id="ENSECRT00000009877.1">
    <property type="protein sequence ID" value="ENSECRP00000009712.1"/>
    <property type="gene ID" value="ENSECRG00000006510.1"/>
</dbReference>
<dbReference type="Proteomes" id="UP000694620">
    <property type="component" value="Chromosome 6"/>
</dbReference>
<evidence type="ECO:0000259" key="1">
    <source>
        <dbReference type="PROSITE" id="PS50804"/>
    </source>
</evidence>
<name>A0A8C4RYV7_ERPCA</name>
<accession>A0A8C4RYV7</accession>
<dbReference type="AlphaFoldDB" id="A0A8C4RYV7"/>
<dbReference type="InterPro" id="IPR003309">
    <property type="entry name" value="SCAN_dom"/>
</dbReference>
<dbReference type="InterPro" id="IPR038269">
    <property type="entry name" value="SCAN_sf"/>
</dbReference>
<sequence length="125" mass="14389">PMSSVQPARAEILSRYGITSDQQASEWRQWRYDPDCPSRAQGFEFWSKMGRWLRPDINQGRHIVEQVACEGFINGMPEYLAQQVRRHPFTDMKSLLDVLERQLAVNQGGAAERSVRGTRQGLPRT</sequence>
<dbReference type="GeneTree" id="ENSGT00980000202087"/>
<evidence type="ECO:0000313" key="3">
    <source>
        <dbReference type="Proteomes" id="UP000694620"/>
    </source>
</evidence>
<reference evidence="2" key="3">
    <citation type="submission" date="2025-09" db="UniProtKB">
        <authorList>
            <consortium name="Ensembl"/>
        </authorList>
    </citation>
    <scope>IDENTIFICATION</scope>
</reference>